<comment type="caution">
    <text evidence="1">The sequence shown here is derived from an EMBL/GenBank/DDBJ whole genome shotgun (WGS) entry which is preliminary data.</text>
</comment>
<protein>
    <submittedName>
        <fullName evidence="1">MFS transporter</fullName>
    </submittedName>
</protein>
<gene>
    <name evidence="1" type="ORF">WKI67_08035</name>
</gene>
<reference evidence="1" key="1">
    <citation type="submission" date="2024-03" db="EMBL/GenBank/DDBJ databases">
        <title>Novel Streptomyces species of biotechnological and ecological value are a feature of Machair soil.</title>
        <authorList>
            <person name="Prole J.R."/>
            <person name="Goodfellow M."/>
            <person name="Allenby N."/>
            <person name="Ward A.C."/>
        </authorList>
    </citation>
    <scope>NUCLEOTIDE SEQUENCE</scope>
    <source>
        <strain evidence="1">MS2.AVA.5</strain>
    </source>
</reference>
<dbReference type="EMBL" id="JBBKAJ010000022">
    <property type="protein sequence ID" value="MEJ8633343.1"/>
    <property type="molecule type" value="Genomic_DNA"/>
</dbReference>
<proteinExistence type="predicted"/>
<sequence length="470" mass="47597">MVPDPPPLTPQQGEAEPGRRRQHVVLAATSLALAMTFLDETVVGVALPTIRGDLGMSVPLSHWVPNAYILAFAALAAAGGRFGDLFGSRRIFLLGTLGFAAASLFCAFAESGGALVAARAVQGAAAAAMLPQTMAIITNTFPPERLGRAIGMYVGTASLALAAGPLVGGVLTEDLGWRSVFLLNLVPAAAVLLLAWRTVPRTPPSRSRSGFDTCGLVTLVAGLGLVVTAVMEYGGPGLPTTVVLTLLAAGLVLLYAFVRVETRNRAPLVDLDLLADRRFLGSAVLVLCAQFSFLAAVVYGAVYVQDSLGLSPAVAGLAMLPAMAPTVALAPATGALSRRFGARRLTVAGAAGGALGFALMGAAVGSHSYVPFGAALLVWGTSIPLVYNPAMSVAMAAPPAGRRGGASGLLETCLQVGGTLGTALVGAMLVRAHSGPPPLPGEAFAGGFFVTAGVLAAAAVTQTLLLRGRD</sequence>
<keyword evidence="2" id="KW-1185">Reference proteome</keyword>
<organism evidence="1 2">
    <name type="scientific">Streptomyces achmelvichensis</name>
    <dbReference type="NCBI Taxonomy" id="3134111"/>
    <lineage>
        <taxon>Bacteria</taxon>
        <taxon>Bacillati</taxon>
        <taxon>Actinomycetota</taxon>
        <taxon>Actinomycetes</taxon>
        <taxon>Kitasatosporales</taxon>
        <taxon>Streptomycetaceae</taxon>
        <taxon>Streptomyces</taxon>
    </lineage>
</organism>
<name>A0ACC6PPQ7_9ACTN</name>
<evidence type="ECO:0000313" key="2">
    <source>
        <dbReference type="Proteomes" id="UP001377168"/>
    </source>
</evidence>
<evidence type="ECO:0000313" key="1">
    <source>
        <dbReference type="EMBL" id="MEJ8633343.1"/>
    </source>
</evidence>
<accession>A0ACC6PPQ7</accession>
<dbReference type="Proteomes" id="UP001377168">
    <property type="component" value="Unassembled WGS sequence"/>
</dbReference>